<dbReference type="InterPro" id="IPR001810">
    <property type="entry name" value="F-box_dom"/>
</dbReference>
<gene>
    <name evidence="3" type="ORF">GIB67_030813</name>
</gene>
<accession>A0A7J7L393</accession>
<keyword evidence="4" id="KW-1185">Reference proteome</keyword>
<dbReference type="SUPFAM" id="SSF81901">
    <property type="entry name" value="HCP-like"/>
    <property type="match status" value="1"/>
</dbReference>
<organism evidence="3 4">
    <name type="scientific">Kingdonia uniflora</name>
    <dbReference type="NCBI Taxonomy" id="39325"/>
    <lineage>
        <taxon>Eukaryota</taxon>
        <taxon>Viridiplantae</taxon>
        <taxon>Streptophyta</taxon>
        <taxon>Embryophyta</taxon>
        <taxon>Tracheophyta</taxon>
        <taxon>Spermatophyta</taxon>
        <taxon>Magnoliopsida</taxon>
        <taxon>Ranunculales</taxon>
        <taxon>Circaeasteraceae</taxon>
        <taxon>Kingdonia</taxon>
    </lineage>
</organism>
<dbReference type="PANTHER" id="PTHR45088">
    <property type="entry name" value="OSJNBA0022H21.17 PROTEIN"/>
    <property type="match status" value="1"/>
</dbReference>
<dbReference type="OrthoDB" id="272077at2759"/>
<dbReference type="Pfam" id="PF00646">
    <property type="entry name" value="F-box"/>
    <property type="match status" value="1"/>
</dbReference>
<protein>
    <recommendedName>
        <fullName evidence="2">F-box domain-containing protein</fullName>
    </recommendedName>
</protein>
<proteinExistence type="predicted"/>
<reference evidence="3 4" key="1">
    <citation type="journal article" date="2020" name="IScience">
        <title>Genome Sequencing of the Endangered Kingdonia uniflora (Circaeasteraceae, Ranunculales) Reveals Potential Mechanisms of Evolutionary Specialization.</title>
        <authorList>
            <person name="Sun Y."/>
            <person name="Deng T."/>
            <person name="Zhang A."/>
            <person name="Moore M.J."/>
            <person name="Landis J.B."/>
            <person name="Lin N."/>
            <person name="Zhang H."/>
            <person name="Zhang X."/>
            <person name="Huang J."/>
            <person name="Zhang X."/>
            <person name="Sun H."/>
            <person name="Wang H."/>
        </authorList>
    </citation>
    <scope>NUCLEOTIDE SEQUENCE [LARGE SCALE GENOMIC DNA]</scope>
    <source>
        <strain evidence="3">TB1705</strain>
        <tissue evidence="3">Leaf</tissue>
    </source>
</reference>
<evidence type="ECO:0000313" key="4">
    <source>
        <dbReference type="Proteomes" id="UP000541444"/>
    </source>
</evidence>
<dbReference type="SUPFAM" id="SSF81383">
    <property type="entry name" value="F-box domain"/>
    <property type="match status" value="1"/>
</dbReference>
<dbReference type="AlphaFoldDB" id="A0A7J7L393"/>
<dbReference type="InterPro" id="IPR006597">
    <property type="entry name" value="Sel1-like"/>
</dbReference>
<dbReference type="Pfam" id="PF08238">
    <property type="entry name" value="Sel1"/>
    <property type="match status" value="6"/>
</dbReference>
<dbReference type="Gene3D" id="1.20.1280.50">
    <property type="match status" value="1"/>
</dbReference>
<name>A0A7J7L393_9MAGN</name>
<dbReference type="PANTHER" id="PTHR45088:SF1">
    <property type="entry name" value="OS04G0476000 PROTEIN"/>
    <property type="match status" value="1"/>
</dbReference>
<evidence type="ECO:0000256" key="1">
    <source>
        <dbReference type="SAM" id="MobiDB-lite"/>
    </source>
</evidence>
<comment type="caution">
    <text evidence="3">The sequence shown here is derived from an EMBL/GenBank/DDBJ whole genome shotgun (WGS) entry which is preliminary data.</text>
</comment>
<dbReference type="SMART" id="SM00671">
    <property type="entry name" value="SEL1"/>
    <property type="match status" value="5"/>
</dbReference>
<dbReference type="Gene3D" id="1.25.40.10">
    <property type="entry name" value="Tetratricopeptide repeat domain"/>
    <property type="match status" value="2"/>
</dbReference>
<dbReference type="InterPro" id="IPR036047">
    <property type="entry name" value="F-box-like_dom_sf"/>
</dbReference>
<dbReference type="Proteomes" id="UP000541444">
    <property type="component" value="Unassembled WGS sequence"/>
</dbReference>
<feature type="region of interest" description="Disordered" evidence="1">
    <location>
        <begin position="1"/>
        <end position="53"/>
    </location>
</feature>
<evidence type="ECO:0000259" key="2">
    <source>
        <dbReference type="Pfam" id="PF00646"/>
    </source>
</evidence>
<feature type="domain" description="F-box" evidence="2">
    <location>
        <begin position="59"/>
        <end position="95"/>
    </location>
</feature>
<dbReference type="InterPro" id="IPR011990">
    <property type="entry name" value="TPR-like_helical_dom_sf"/>
</dbReference>
<dbReference type="EMBL" id="JACGCM010002660">
    <property type="protein sequence ID" value="KAF6137049.1"/>
    <property type="molecule type" value="Genomic_DNA"/>
</dbReference>
<feature type="compositionally biased region" description="Basic residues" evidence="1">
    <location>
        <begin position="24"/>
        <end position="35"/>
    </location>
</feature>
<dbReference type="InterPro" id="IPR053301">
    <property type="entry name" value="F-box_motif"/>
</dbReference>
<sequence length="341" mass="38197">MNQKTWPPPSHRHRYSSLPLSQKPKPKPHRHHHHPSSTASHKPRFTPTPTPQSSLNHDFSSLPYDIIARIAASFTLPNLRSASTVCRSWRDALRLLREAMVFVWWGKKYKHGRGGVKGNLEKALESFLKGAARGSTLAMVDAGLIYWEMEKKEEGVKWYRRAAELGDPAGQCNLGISYLQAEPSNPKDAIKWLYRAAVARNVRAQYQLGLCLHQGRGVAGNQIEAAKWYLSAAEGGYVRAMYNTSLCYSFGEGLVHSHPQARKWMKRAADRGHCKAQFEHGLGLFSEGEMSKAVVYLELATRAGETAAANVKNVILQQLSPTSRDRAMLLADNWRSLPSSR</sequence>
<evidence type="ECO:0000313" key="3">
    <source>
        <dbReference type="EMBL" id="KAF6137049.1"/>
    </source>
</evidence>